<dbReference type="PROSITE" id="PS01208">
    <property type="entry name" value="VWFC_1"/>
    <property type="match status" value="1"/>
</dbReference>
<comment type="caution">
    <text evidence="6">Lacks conserved residue(s) required for the propagation of feature annotation.</text>
</comment>
<dbReference type="InterPro" id="IPR000867">
    <property type="entry name" value="IGFBP-like"/>
</dbReference>
<evidence type="ECO:0000256" key="1">
    <source>
        <dbReference type="ARBA" id="ARBA00004613"/>
    </source>
</evidence>
<dbReference type="SMART" id="SM00121">
    <property type="entry name" value="IB"/>
    <property type="match status" value="1"/>
</dbReference>
<dbReference type="GO" id="GO:0007155">
    <property type="term" value="P:cell adhesion"/>
    <property type="evidence" value="ECO:0007669"/>
    <property type="project" value="TreeGrafter"/>
</dbReference>
<dbReference type="SMART" id="SM00041">
    <property type="entry name" value="CT"/>
    <property type="match status" value="1"/>
</dbReference>
<feature type="domain" description="VWFC" evidence="8">
    <location>
        <begin position="95"/>
        <end position="159"/>
    </location>
</feature>
<dbReference type="GO" id="GO:0008201">
    <property type="term" value="F:heparin binding"/>
    <property type="evidence" value="ECO:0007669"/>
    <property type="project" value="TreeGrafter"/>
</dbReference>
<dbReference type="PROSITE" id="PS50092">
    <property type="entry name" value="TSP1"/>
    <property type="match status" value="1"/>
</dbReference>
<protein>
    <submittedName>
        <fullName evidence="10">Connective tissue growth factor</fullName>
    </submittedName>
</protein>
<keyword evidence="11" id="KW-1185">Reference proteome</keyword>
<evidence type="ECO:0000256" key="5">
    <source>
        <dbReference type="ARBA" id="ARBA00023157"/>
    </source>
</evidence>
<dbReference type="Pfam" id="PF00219">
    <property type="entry name" value="IGFBP"/>
    <property type="match status" value="1"/>
</dbReference>
<dbReference type="AlphaFoldDB" id="A0AA47MUA6"/>
<dbReference type="Pfam" id="PF00093">
    <property type="entry name" value="VWC"/>
    <property type="match status" value="1"/>
</dbReference>
<dbReference type="InterPro" id="IPR017891">
    <property type="entry name" value="Insulin_GF-bd_Cys-rich_CS"/>
</dbReference>
<accession>A0AA47MUA6</accession>
<dbReference type="Proteomes" id="UP001174136">
    <property type="component" value="Unassembled WGS sequence"/>
</dbReference>
<sequence length="359" mass="39588">MVVQADDDCDNLLHGVFTQLCERPCQCPSGPAPRCPQGVPAVLDGCGCCQMCARQLGERCTETLPCDAWRGLQCDYSSSFPGDAGECVSQQDLGCEVNGVSYRDGQAFQPSCDTYCRCQGGGVSCVPVCPVDVRLPMPDCPNPQLRLLPGKCCKEWVCKSLDNTVIKDALAASTHNRLWPDTPGIIGHRLTNQLMPPALTCEEQSTHWRACSQTCGTGISTRVSNKNLACRLEMQTRLCKIRPCQTVQGPHKTLGWGHRRGRCKASYRSPVAVRLVHQGCYSTQLHRMRYCGQCNDGRCCTPYRTHTAQASFRCLSGRLLHQHLMVIDSCTCHHHCKWASSGLVNPYSSSPYLWGGFRP</sequence>
<dbReference type="PROSITE" id="PS01185">
    <property type="entry name" value="CTCK_1"/>
    <property type="match status" value="1"/>
</dbReference>
<dbReference type="InterPro" id="IPR006207">
    <property type="entry name" value="Cys_knot_C"/>
</dbReference>
<dbReference type="PANTHER" id="PTHR11348:SF22">
    <property type="entry name" value="CCN FAMILY MEMBER 5"/>
    <property type="match status" value="1"/>
</dbReference>
<evidence type="ECO:0000256" key="4">
    <source>
        <dbReference type="ARBA" id="ARBA00022729"/>
    </source>
</evidence>
<comment type="subcellular location">
    <subcellularLocation>
        <location evidence="1">Secreted</location>
    </subcellularLocation>
</comment>
<proteinExistence type="inferred from homology"/>
<dbReference type="Pfam" id="PF00007">
    <property type="entry name" value="Cys_knot"/>
    <property type="match status" value="1"/>
</dbReference>
<dbReference type="PROSITE" id="PS50184">
    <property type="entry name" value="VWFC_2"/>
    <property type="match status" value="1"/>
</dbReference>
<dbReference type="PANTHER" id="PTHR11348">
    <property type="entry name" value="CONNECTIVE TISSUE GROWTH FACTOR-RELATED"/>
    <property type="match status" value="1"/>
</dbReference>
<dbReference type="GO" id="GO:0045597">
    <property type="term" value="P:positive regulation of cell differentiation"/>
    <property type="evidence" value="ECO:0007669"/>
    <property type="project" value="TreeGrafter"/>
</dbReference>
<dbReference type="EMBL" id="JAOPHQ010002558">
    <property type="protein sequence ID" value="KAK0146843.1"/>
    <property type="molecule type" value="Genomic_DNA"/>
</dbReference>
<dbReference type="PROSITE" id="PS01225">
    <property type="entry name" value="CTCK_2"/>
    <property type="match status" value="1"/>
</dbReference>
<evidence type="ECO:0000313" key="10">
    <source>
        <dbReference type="EMBL" id="KAK0146843.1"/>
    </source>
</evidence>
<reference evidence="10" key="1">
    <citation type="journal article" date="2023" name="Front. Mar. Sci.">
        <title>A new Merluccius polli reference genome to investigate the effects of global change in West African waters.</title>
        <authorList>
            <person name="Mateo J.L."/>
            <person name="Blanco-Fernandez C."/>
            <person name="Garcia-Vazquez E."/>
            <person name="Machado-Schiaffino G."/>
        </authorList>
    </citation>
    <scope>NUCLEOTIDE SEQUENCE</scope>
    <source>
        <strain evidence="10">C29</strain>
        <tissue evidence="10">Fin</tissue>
    </source>
</reference>
<dbReference type="InterPro" id="IPR009030">
    <property type="entry name" value="Growth_fac_rcpt_cys_sf"/>
</dbReference>
<dbReference type="InterPro" id="IPR043973">
    <property type="entry name" value="TSP1_CCN"/>
</dbReference>
<dbReference type="GO" id="GO:0007165">
    <property type="term" value="P:signal transduction"/>
    <property type="evidence" value="ECO:0007669"/>
    <property type="project" value="InterPro"/>
</dbReference>
<gene>
    <name evidence="10" type="primary">CTGF_0</name>
    <name evidence="10" type="ORF">N1851_013862</name>
</gene>
<evidence type="ECO:0000259" key="8">
    <source>
        <dbReference type="PROSITE" id="PS50184"/>
    </source>
</evidence>
<dbReference type="InterPro" id="IPR001007">
    <property type="entry name" value="VWF_dom"/>
</dbReference>
<comment type="caution">
    <text evidence="10">The sequence shown here is derived from an EMBL/GenBank/DDBJ whole genome shotgun (WGS) entry which is preliminary data.</text>
</comment>
<keyword evidence="5" id="KW-1015">Disulfide bond</keyword>
<dbReference type="Gene3D" id="2.20.100.10">
    <property type="entry name" value="Thrombospondin type-1 (TSP1) repeat"/>
    <property type="match status" value="1"/>
</dbReference>
<evidence type="ECO:0000259" key="9">
    <source>
        <dbReference type="PROSITE" id="PS51323"/>
    </source>
</evidence>
<evidence type="ECO:0000256" key="6">
    <source>
        <dbReference type="PROSITE-ProRule" id="PRU00039"/>
    </source>
</evidence>
<dbReference type="SUPFAM" id="SSF57603">
    <property type="entry name" value="FnI-like domain"/>
    <property type="match status" value="1"/>
</dbReference>
<comment type="similarity">
    <text evidence="2">Belongs to the CCN family.</text>
</comment>
<feature type="domain" description="IGFBP N-terminal" evidence="9">
    <location>
        <begin position="17"/>
        <end position="90"/>
    </location>
</feature>
<evidence type="ECO:0000259" key="7">
    <source>
        <dbReference type="PROSITE" id="PS01225"/>
    </source>
</evidence>
<dbReference type="GO" id="GO:0031012">
    <property type="term" value="C:extracellular matrix"/>
    <property type="evidence" value="ECO:0007669"/>
    <property type="project" value="TreeGrafter"/>
</dbReference>
<evidence type="ECO:0000256" key="2">
    <source>
        <dbReference type="ARBA" id="ARBA00008125"/>
    </source>
</evidence>
<dbReference type="InterPro" id="IPR036383">
    <property type="entry name" value="TSP1_rpt_sf"/>
</dbReference>
<name>A0AA47MUA6_MERPO</name>
<dbReference type="GO" id="GO:0005178">
    <property type="term" value="F:integrin binding"/>
    <property type="evidence" value="ECO:0007669"/>
    <property type="project" value="TreeGrafter"/>
</dbReference>
<feature type="domain" description="CTCK" evidence="7">
    <location>
        <begin position="263"/>
        <end position="337"/>
    </location>
</feature>
<dbReference type="InterPro" id="IPR050941">
    <property type="entry name" value="CCN"/>
</dbReference>
<dbReference type="SMART" id="SM00214">
    <property type="entry name" value="VWC"/>
    <property type="match status" value="1"/>
</dbReference>
<keyword evidence="4" id="KW-0732">Signal</keyword>
<organism evidence="10 11">
    <name type="scientific">Merluccius polli</name>
    <name type="common">Benguela hake</name>
    <name type="synonym">Merluccius cadenati</name>
    <dbReference type="NCBI Taxonomy" id="89951"/>
    <lineage>
        <taxon>Eukaryota</taxon>
        <taxon>Metazoa</taxon>
        <taxon>Chordata</taxon>
        <taxon>Craniata</taxon>
        <taxon>Vertebrata</taxon>
        <taxon>Euteleostomi</taxon>
        <taxon>Actinopterygii</taxon>
        <taxon>Neopterygii</taxon>
        <taxon>Teleostei</taxon>
        <taxon>Neoteleostei</taxon>
        <taxon>Acanthomorphata</taxon>
        <taxon>Zeiogadaria</taxon>
        <taxon>Gadariae</taxon>
        <taxon>Gadiformes</taxon>
        <taxon>Gadoidei</taxon>
        <taxon>Merlucciidae</taxon>
        <taxon>Merluccius</taxon>
    </lineage>
</organism>
<dbReference type="SUPFAM" id="SSF57184">
    <property type="entry name" value="Growth factor receptor domain"/>
    <property type="match status" value="1"/>
</dbReference>
<dbReference type="InterPro" id="IPR000884">
    <property type="entry name" value="TSP1_rpt"/>
</dbReference>
<dbReference type="InterPro" id="IPR006208">
    <property type="entry name" value="Glyco_hormone_CN"/>
</dbReference>
<dbReference type="PROSITE" id="PS00222">
    <property type="entry name" value="IGFBP_N_1"/>
    <property type="match status" value="1"/>
</dbReference>
<evidence type="ECO:0000256" key="3">
    <source>
        <dbReference type="ARBA" id="ARBA00022525"/>
    </source>
</evidence>
<dbReference type="PROSITE" id="PS51323">
    <property type="entry name" value="IGFBP_N_2"/>
    <property type="match status" value="1"/>
</dbReference>
<evidence type="ECO:0000313" key="11">
    <source>
        <dbReference type="Proteomes" id="UP001174136"/>
    </source>
</evidence>
<dbReference type="Pfam" id="PF19035">
    <property type="entry name" value="TSP1_CCN"/>
    <property type="match status" value="1"/>
</dbReference>
<keyword evidence="3" id="KW-0964">Secreted</keyword>
<dbReference type="GO" id="GO:0005615">
    <property type="term" value="C:extracellular space"/>
    <property type="evidence" value="ECO:0007669"/>
    <property type="project" value="TreeGrafter"/>
</dbReference>